<sequence length="303" mass="34104">MVIINMNYSNDTIGRLYMFLAMVISGTIGYFALESQQASENIVFARCVIGALFLLFYVFFLKKFPPVKDICMKTAFGLLVGGLTLVFNWLFLFKSYTELSMGLTTVIYNTQPFILIILGSVLLKERLKYEHFVLVTVSFIGLTTIVLGGDIQQNDIKITGVINALIAATLYALSTIYTKKLSNLTPTFIALCHLLIGCAVFAFFFDINSFKLHFDNVHNLVILGLVHTGIMYIFLYGAYEKSNVSSLAIMSFIYPLVALIIDVIAYDLELTRTEITGIFIILLSLLVYNSRNYLKAKRKLQNV</sequence>
<dbReference type="InterPro" id="IPR000620">
    <property type="entry name" value="EamA_dom"/>
</dbReference>
<proteinExistence type="predicted"/>
<feature type="domain" description="EamA" evidence="2">
    <location>
        <begin position="159"/>
        <end position="288"/>
    </location>
</feature>
<evidence type="ECO:0000313" key="3">
    <source>
        <dbReference type="EMBL" id="TKF22747.1"/>
    </source>
</evidence>
<feature type="transmembrane region" description="Helical" evidence="1">
    <location>
        <begin position="12"/>
        <end position="31"/>
    </location>
</feature>
<dbReference type="SUPFAM" id="SSF103481">
    <property type="entry name" value="Multidrug resistance efflux transporter EmrE"/>
    <property type="match status" value="2"/>
</dbReference>
<feature type="domain" description="EamA" evidence="2">
    <location>
        <begin position="13"/>
        <end position="146"/>
    </location>
</feature>
<accession>A0A4U1YS54</accession>
<dbReference type="InterPro" id="IPR037185">
    <property type="entry name" value="EmrE-like"/>
</dbReference>
<dbReference type="AlphaFoldDB" id="A0A4U1YS54"/>
<evidence type="ECO:0000259" key="2">
    <source>
        <dbReference type="Pfam" id="PF00892"/>
    </source>
</evidence>
<dbReference type="GO" id="GO:0016020">
    <property type="term" value="C:membrane"/>
    <property type="evidence" value="ECO:0007669"/>
    <property type="project" value="InterPro"/>
</dbReference>
<feature type="transmembrane region" description="Helical" evidence="1">
    <location>
        <begin position="74"/>
        <end position="93"/>
    </location>
</feature>
<evidence type="ECO:0000256" key="1">
    <source>
        <dbReference type="SAM" id="Phobius"/>
    </source>
</evidence>
<feature type="transmembrane region" description="Helical" evidence="1">
    <location>
        <begin position="99"/>
        <end position="123"/>
    </location>
</feature>
<evidence type="ECO:0000313" key="4">
    <source>
        <dbReference type="Proteomes" id="UP000307574"/>
    </source>
</evidence>
<keyword evidence="1" id="KW-0812">Transmembrane</keyword>
<feature type="transmembrane region" description="Helical" evidence="1">
    <location>
        <begin position="247"/>
        <end position="266"/>
    </location>
</feature>
<feature type="transmembrane region" description="Helical" evidence="1">
    <location>
        <begin position="272"/>
        <end position="289"/>
    </location>
</feature>
<keyword evidence="1" id="KW-0472">Membrane</keyword>
<protein>
    <submittedName>
        <fullName evidence="3">DMT family transporter</fullName>
    </submittedName>
</protein>
<feature type="transmembrane region" description="Helical" evidence="1">
    <location>
        <begin position="158"/>
        <end position="177"/>
    </location>
</feature>
<keyword evidence="1" id="KW-1133">Transmembrane helix</keyword>
<dbReference type="PANTHER" id="PTHR22911:SF102">
    <property type="entry name" value="MEMBRANE PROTEIN"/>
    <property type="match status" value="1"/>
</dbReference>
<dbReference type="EMBL" id="SYUV01000165">
    <property type="protein sequence ID" value="TKF22747.1"/>
    <property type="molecule type" value="Genomic_DNA"/>
</dbReference>
<feature type="transmembrane region" description="Helical" evidence="1">
    <location>
        <begin position="43"/>
        <end position="62"/>
    </location>
</feature>
<dbReference type="PANTHER" id="PTHR22911">
    <property type="entry name" value="ACYL-MALONYL CONDENSING ENZYME-RELATED"/>
    <property type="match status" value="1"/>
</dbReference>
<feature type="transmembrane region" description="Helical" evidence="1">
    <location>
        <begin position="132"/>
        <end position="152"/>
    </location>
</feature>
<feature type="transmembrane region" description="Helical" evidence="1">
    <location>
        <begin position="217"/>
        <end position="235"/>
    </location>
</feature>
<feature type="transmembrane region" description="Helical" evidence="1">
    <location>
        <begin position="184"/>
        <end position="205"/>
    </location>
</feature>
<name>A0A4U1YS54_9VIBR</name>
<dbReference type="Proteomes" id="UP000307574">
    <property type="component" value="Unassembled WGS sequence"/>
</dbReference>
<reference evidence="3 4" key="1">
    <citation type="submission" date="2019-04" db="EMBL/GenBank/DDBJ databases">
        <title>A reverse ecology approach based on a biological definition of microbial populations.</title>
        <authorList>
            <person name="Arevalo P."/>
            <person name="Vaninsberghe D."/>
            <person name="Elsherbini J."/>
            <person name="Gore J."/>
            <person name="Polz M."/>
        </authorList>
    </citation>
    <scope>NUCLEOTIDE SEQUENCE [LARGE SCALE GENOMIC DNA]</scope>
    <source>
        <strain evidence="3 4">10N.261.46.F4</strain>
    </source>
</reference>
<organism evidence="3 4">
    <name type="scientific">Vibrio kanaloae</name>
    <dbReference type="NCBI Taxonomy" id="170673"/>
    <lineage>
        <taxon>Bacteria</taxon>
        <taxon>Pseudomonadati</taxon>
        <taxon>Pseudomonadota</taxon>
        <taxon>Gammaproteobacteria</taxon>
        <taxon>Vibrionales</taxon>
        <taxon>Vibrionaceae</taxon>
        <taxon>Vibrio</taxon>
    </lineage>
</organism>
<dbReference type="Pfam" id="PF00892">
    <property type="entry name" value="EamA"/>
    <property type="match status" value="2"/>
</dbReference>
<gene>
    <name evidence="3" type="ORF">FCV50_23530</name>
</gene>
<comment type="caution">
    <text evidence="3">The sequence shown here is derived from an EMBL/GenBank/DDBJ whole genome shotgun (WGS) entry which is preliminary data.</text>
</comment>